<keyword evidence="1" id="KW-0325">Glycoprotein</keyword>
<evidence type="ECO:0000313" key="6">
    <source>
        <dbReference type="Proteomes" id="UP000264820"/>
    </source>
</evidence>
<keyword evidence="3" id="KW-0472">Membrane</keyword>
<dbReference type="Gene3D" id="3.30.500.10">
    <property type="entry name" value="MHC class I-like antigen recognition-like"/>
    <property type="match status" value="1"/>
</dbReference>
<accession>A0A3Q2XZL3</accession>
<dbReference type="Proteomes" id="UP000264820">
    <property type="component" value="Unplaced"/>
</dbReference>
<feature type="transmembrane region" description="Helical" evidence="3">
    <location>
        <begin position="299"/>
        <end position="322"/>
    </location>
</feature>
<dbReference type="PANTHER" id="PTHR16675:SF237">
    <property type="entry name" value="MHC CLASS I ANTIGEN TRANSCRIPT VARIANT 1-RELATED"/>
    <property type="match status" value="1"/>
</dbReference>
<protein>
    <recommendedName>
        <fullName evidence="4">Ig-like domain-containing protein</fullName>
    </recommendedName>
</protein>
<dbReference type="GeneTree" id="ENSGT01120000271828"/>
<dbReference type="InterPro" id="IPR003597">
    <property type="entry name" value="Ig_C1-set"/>
</dbReference>
<dbReference type="GO" id="GO:0009897">
    <property type="term" value="C:external side of plasma membrane"/>
    <property type="evidence" value="ECO:0007669"/>
    <property type="project" value="TreeGrafter"/>
</dbReference>
<dbReference type="InterPro" id="IPR001039">
    <property type="entry name" value="MHC_I_a_a1/a2"/>
</dbReference>
<dbReference type="InterPro" id="IPR011161">
    <property type="entry name" value="MHC_I-like_Ag-recog"/>
</dbReference>
<keyword evidence="3" id="KW-0812">Transmembrane</keyword>
<dbReference type="STRING" id="109280.ENSHCOP00000010480"/>
<dbReference type="InterPro" id="IPR013783">
    <property type="entry name" value="Ig-like_fold"/>
</dbReference>
<dbReference type="SUPFAM" id="SSF48726">
    <property type="entry name" value="Immunoglobulin"/>
    <property type="match status" value="1"/>
</dbReference>
<feature type="domain" description="Ig-like" evidence="4">
    <location>
        <begin position="212"/>
        <end position="297"/>
    </location>
</feature>
<dbReference type="Pfam" id="PF00129">
    <property type="entry name" value="MHC_I"/>
    <property type="match status" value="1"/>
</dbReference>
<dbReference type="AlphaFoldDB" id="A0A3Q2XZL3"/>
<evidence type="ECO:0000256" key="1">
    <source>
        <dbReference type="ARBA" id="ARBA00023180"/>
    </source>
</evidence>
<dbReference type="Gene3D" id="2.60.40.10">
    <property type="entry name" value="Immunoglobulins"/>
    <property type="match status" value="1"/>
</dbReference>
<evidence type="ECO:0000256" key="3">
    <source>
        <dbReference type="SAM" id="Phobius"/>
    </source>
</evidence>
<comment type="similarity">
    <text evidence="2">Belongs to the MHC class I family.</text>
</comment>
<dbReference type="InterPro" id="IPR050208">
    <property type="entry name" value="MHC_class-I_related"/>
</dbReference>
<dbReference type="InterPro" id="IPR037055">
    <property type="entry name" value="MHC_I-like_Ag-recog_sf"/>
</dbReference>
<dbReference type="FunFam" id="3.30.500.10:FF:000001">
    <property type="entry name" value="H-2 class I histocompatibility antigen, alpha chain"/>
    <property type="match status" value="1"/>
</dbReference>
<keyword evidence="6" id="KW-1185">Reference proteome</keyword>
<evidence type="ECO:0000313" key="5">
    <source>
        <dbReference type="Ensembl" id="ENSHCOP00000010480.1"/>
    </source>
</evidence>
<dbReference type="InterPro" id="IPR011162">
    <property type="entry name" value="MHC_I/II-like_Ag-recog"/>
</dbReference>
<keyword evidence="3" id="KW-1133">Transmembrane helix</keyword>
<dbReference type="Ensembl" id="ENSHCOT00000016909.1">
    <property type="protein sequence ID" value="ENSHCOP00000010480.1"/>
    <property type="gene ID" value="ENSHCOG00000013746.1"/>
</dbReference>
<dbReference type="PROSITE" id="PS50835">
    <property type="entry name" value="IG_LIKE"/>
    <property type="match status" value="1"/>
</dbReference>
<dbReference type="Pfam" id="PF07654">
    <property type="entry name" value="C1-set"/>
    <property type="match status" value="1"/>
</dbReference>
<sequence length="373" mass="42582">MSNTHCATLLNGKQKNKIGVIFLSFLSVLHTLSYLTTASSQIAKLPEFWEVAYVDGVQIVQFDSKSRKTKAKLDWMNKIAVEDPDLWEREMRVSLGNEQVFKVNIEIIKERFNQTGGVHMMQWINGCEWDDETGEVNGWNEYRYDGEDFISFEWKTMRWIAANPEAFITKNKWERSDGLKEYTKSYVTEICPVFLKTYVSNGRDFLMRTELPTVSLLRKTPSSPVTCHATGFFPRTSDLFWRKDGEQLHEDTLPNHDGTFQTKAHLKVEVTPDAEPFACFTSSLKSLLPRKKEEQLKEMVVAIAVTLGVLALLAAGVATVLAKRRRTRQGEGRQHLVCREDPKRTSLPHATCAKMLVILTSFLFPSSPILCSM</sequence>
<dbReference type="PANTHER" id="PTHR16675">
    <property type="entry name" value="MHC CLASS I-RELATED"/>
    <property type="match status" value="1"/>
</dbReference>
<name>A0A3Q2XZL3_HIPCM</name>
<proteinExistence type="inferred from homology"/>
<reference evidence="5" key="2">
    <citation type="submission" date="2025-09" db="UniProtKB">
        <authorList>
            <consortium name="Ensembl"/>
        </authorList>
    </citation>
    <scope>IDENTIFICATION</scope>
</reference>
<dbReference type="SUPFAM" id="SSF54452">
    <property type="entry name" value="MHC antigen-recognition domain"/>
    <property type="match status" value="1"/>
</dbReference>
<organism evidence="5 6">
    <name type="scientific">Hippocampus comes</name>
    <name type="common">Tiger tail seahorse</name>
    <dbReference type="NCBI Taxonomy" id="109280"/>
    <lineage>
        <taxon>Eukaryota</taxon>
        <taxon>Metazoa</taxon>
        <taxon>Chordata</taxon>
        <taxon>Craniata</taxon>
        <taxon>Vertebrata</taxon>
        <taxon>Euteleostomi</taxon>
        <taxon>Actinopterygii</taxon>
        <taxon>Neopterygii</taxon>
        <taxon>Teleostei</taxon>
        <taxon>Neoteleostei</taxon>
        <taxon>Acanthomorphata</taxon>
        <taxon>Syngnathiaria</taxon>
        <taxon>Syngnathiformes</taxon>
        <taxon>Syngnathoidei</taxon>
        <taxon>Syngnathidae</taxon>
        <taxon>Hippocampus</taxon>
    </lineage>
</organism>
<dbReference type="GO" id="GO:0005615">
    <property type="term" value="C:extracellular space"/>
    <property type="evidence" value="ECO:0007669"/>
    <property type="project" value="TreeGrafter"/>
</dbReference>
<dbReference type="InterPro" id="IPR036179">
    <property type="entry name" value="Ig-like_dom_sf"/>
</dbReference>
<dbReference type="PRINTS" id="PR01638">
    <property type="entry name" value="MHCCLASSI"/>
</dbReference>
<dbReference type="InterPro" id="IPR007110">
    <property type="entry name" value="Ig-like_dom"/>
</dbReference>
<dbReference type="GO" id="GO:0006955">
    <property type="term" value="P:immune response"/>
    <property type="evidence" value="ECO:0007669"/>
    <property type="project" value="TreeGrafter"/>
</dbReference>
<feature type="transmembrane region" description="Helical" evidence="3">
    <location>
        <begin position="18"/>
        <end position="36"/>
    </location>
</feature>
<reference evidence="5" key="1">
    <citation type="submission" date="2025-08" db="UniProtKB">
        <authorList>
            <consortium name="Ensembl"/>
        </authorList>
    </citation>
    <scope>IDENTIFICATION</scope>
</reference>
<evidence type="ECO:0000259" key="4">
    <source>
        <dbReference type="PROSITE" id="PS50835"/>
    </source>
</evidence>
<evidence type="ECO:0000256" key="2">
    <source>
        <dbReference type="RuleBase" id="RU004439"/>
    </source>
</evidence>